<evidence type="ECO:0000313" key="2">
    <source>
        <dbReference type="Ensembl" id="ENSFALP00000022187.1"/>
    </source>
</evidence>
<accession>A0A803VHI1</accession>
<keyword evidence="3" id="KW-1185">Reference proteome</keyword>
<dbReference type="Ensembl" id="ENSFALT00000033763.1">
    <property type="protein sequence ID" value="ENSFALP00000022187.1"/>
    <property type="gene ID" value="ENSFALG00000026258.1"/>
</dbReference>
<dbReference type="AlphaFoldDB" id="A0A803VHI1"/>
<feature type="compositionally biased region" description="Polar residues" evidence="1">
    <location>
        <begin position="1"/>
        <end position="11"/>
    </location>
</feature>
<feature type="region of interest" description="Disordered" evidence="1">
    <location>
        <begin position="82"/>
        <end position="101"/>
    </location>
</feature>
<proteinExistence type="predicted"/>
<evidence type="ECO:0000313" key="3">
    <source>
        <dbReference type="Proteomes" id="UP000016665"/>
    </source>
</evidence>
<dbReference type="GeneTree" id="ENSGT01010000224228"/>
<reference evidence="2" key="3">
    <citation type="submission" date="2025-09" db="UniProtKB">
        <authorList>
            <consortium name="Ensembl"/>
        </authorList>
    </citation>
    <scope>IDENTIFICATION</scope>
</reference>
<feature type="region of interest" description="Disordered" evidence="1">
    <location>
        <begin position="1"/>
        <end position="51"/>
    </location>
</feature>
<organism evidence="2 3">
    <name type="scientific">Ficedula albicollis</name>
    <name type="common">Collared flycatcher</name>
    <name type="synonym">Muscicapa albicollis</name>
    <dbReference type="NCBI Taxonomy" id="59894"/>
    <lineage>
        <taxon>Eukaryota</taxon>
        <taxon>Metazoa</taxon>
        <taxon>Chordata</taxon>
        <taxon>Craniata</taxon>
        <taxon>Vertebrata</taxon>
        <taxon>Euteleostomi</taxon>
        <taxon>Archelosauria</taxon>
        <taxon>Archosauria</taxon>
        <taxon>Dinosauria</taxon>
        <taxon>Saurischia</taxon>
        <taxon>Theropoda</taxon>
        <taxon>Coelurosauria</taxon>
        <taxon>Aves</taxon>
        <taxon>Neognathae</taxon>
        <taxon>Neoaves</taxon>
        <taxon>Telluraves</taxon>
        <taxon>Australaves</taxon>
        <taxon>Passeriformes</taxon>
        <taxon>Muscicapidae</taxon>
        <taxon>Ficedula</taxon>
    </lineage>
</organism>
<dbReference type="Proteomes" id="UP000016665">
    <property type="component" value="Chromosome 1"/>
</dbReference>
<evidence type="ECO:0000256" key="1">
    <source>
        <dbReference type="SAM" id="MobiDB-lite"/>
    </source>
</evidence>
<reference evidence="2 3" key="1">
    <citation type="journal article" date="2012" name="Nature">
        <title>The genomic landscape of species divergence in Ficedula flycatchers.</title>
        <authorList>
            <person name="Ellegren H."/>
            <person name="Smeds L."/>
            <person name="Burri R."/>
            <person name="Olason P.I."/>
            <person name="Backstrom N."/>
            <person name="Kawakami T."/>
            <person name="Kunstner A."/>
            <person name="Makinen H."/>
            <person name="Nadachowska-Brzyska K."/>
            <person name="Qvarnstrom A."/>
            <person name="Uebbing S."/>
            <person name="Wolf J.B."/>
        </authorList>
    </citation>
    <scope>NUCLEOTIDE SEQUENCE [LARGE SCALE GENOMIC DNA]</scope>
</reference>
<name>A0A803VHI1_FICAL</name>
<sequence>MLQQLPHTSDLGSVPKGTPTSPSVLQGLPQAGTLPGSPWGAPGPPASLTSLGSREMKSRWNWGSMTCIMYLICAGSQRSMSSSRARSFSGPLQRCRGTPSDPWLCVPS</sequence>
<protein>
    <submittedName>
        <fullName evidence="2">Uncharacterized protein</fullName>
    </submittedName>
</protein>
<reference evidence="2" key="2">
    <citation type="submission" date="2025-08" db="UniProtKB">
        <authorList>
            <consortium name="Ensembl"/>
        </authorList>
    </citation>
    <scope>IDENTIFICATION</scope>
</reference>